<dbReference type="InterPro" id="IPR006474">
    <property type="entry name" value="Helicase_Cas3_CRISPR-ass_core"/>
</dbReference>
<dbReference type="PANTHER" id="PTHR47963">
    <property type="entry name" value="DEAD-BOX ATP-DEPENDENT RNA HELICASE 47, MITOCHONDRIAL"/>
    <property type="match status" value="1"/>
</dbReference>
<dbReference type="SUPFAM" id="SSF52540">
    <property type="entry name" value="P-loop containing nucleoside triphosphate hydrolases"/>
    <property type="match status" value="1"/>
</dbReference>
<keyword evidence="4" id="KW-0479">Metal-binding</keyword>
<keyword evidence="12" id="KW-1185">Reference proteome</keyword>
<dbReference type="InterPro" id="IPR006483">
    <property type="entry name" value="CRISPR-assoc_Cas3_HD"/>
</dbReference>
<proteinExistence type="inferred from homology"/>
<dbReference type="Proteomes" id="UP000830835">
    <property type="component" value="Unassembled WGS sequence"/>
</dbReference>
<dbReference type="NCBIfam" id="TIGR01596">
    <property type="entry name" value="cas3_HD"/>
    <property type="match status" value="1"/>
</dbReference>
<dbReference type="SMART" id="SM00487">
    <property type="entry name" value="DEXDc"/>
    <property type="match status" value="1"/>
</dbReference>
<dbReference type="InterPro" id="IPR054712">
    <property type="entry name" value="Cas3-like_dom"/>
</dbReference>
<dbReference type="Pfam" id="PF18395">
    <property type="entry name" value="Cas3_C"/>
    <property type="match status" value="1"/>
</dbReference>
<comment type="similarity">
    <text evidence="1">In the N-terminal section; belongs to the CRISPR-associated nuclease Cas3-HD family.</text>
</comment>
<dbReference type="Pfam" id="PF22590">
    <property type="entry name" value="Cas3-like_C_2"/>
    <property type="match status" value="1"/>
</dbReference>
<gene>
    <name evidence="11" type="primary">cas3</name>
    <name evidence="11" type="ORF">JX360_10470</name>
</gene>
<evidence type="ECO:0000259" key="10">
    <source>
        <dbReference type="PROSITE" id="PS51643"/>
    </source>
</evidence>
<organism evidence="11 12">
    <name type="scientific">Thermostichus vulcanus str. 'Rupite'</name>
    <dbReference type="NCBI Taxonomy" id="2813851"/>
    <lineage>
        <taxon>Bacteria</taxon>
        <taxon>Bacillati</taxon>
        <taxon>Cyanobacteriota</taxon>
        <taxon>Cyanophyceae</taxon>
        <taxon>Thermostichales</taxon>
        <taxon>Thermostichaceae</taxon>
        <taxon>Thermostichus</taxon>
    </lineage>
</organism>
<dbReference type="PROSITE" id="PS51643">
    <property type="entry name" value="HD_CAS3"/>
    <property type="match status" value="1"/>
</dbReference>
<evidence type="ECO:0000256" key="8">
    <source>
        <dbReference type="ARBA" id="ARBA00022840"/>
    </source>
</evidence>
<name>A0ABT0CC02_THEVL</name>
<dbReference type="RefSeq" id="WP_244350601.1">
    <property type="nucleotide sequence ID" value="NZ_JAFIRA010000025.1"/>
</dbReference>
<evidence type="ECO:0000256" key="4">
    <source>
        <dbReference type="ARBA" id="ARBA00022723"/>
    </source>
</evidence>
<dbReference type="InterPro" id="IPR038257">
    <property type="entry name" value="CRISPR-assoc_Cas3_HD_sf"/>
</dbReference>
<dbReference type="Gene3D" id="1.10.3210.30">
    <property type="match status" value="1"/>
</dbReference>
<keyword evidence="6" id="KW-0378">Hydrolase</keyword>
<keyword evidence="5" id="KW-0547">Nucleotide-binding</keyword>
<evidence type="ECO:0000256" key="2">
    <source>
        <dbReference type="ARBA" id="ARBA00009046"/>
    </source>
</evidence>
<comment type="caution">
    <text evidence="11">The sequence shown here is derived from an EMBL/GenBank/DDBJ whole genome shotgun (WGS) entry which is preliminary data.</text>
</comment>
<feature type="domain" description="HD Cas3-type" evidence="10">
    <location>
        <begin position="18"/>
        <end position="229"/>
    </location>
</feature>
<dbReference type="PANTHER" id="PTHR47963:SF9">
    <property type="entry name" value="CRISPR-ASSOCIATED ENDONUCLEASE_HELICASE CAS3"/>
    <property type="match status" value="1"/>
</dbReference>
<dbReference type="InterPro" id="IPR050547">
    <property type="entry name" value="DEAD_box_RNA_helicases"/>
</dbReference>
<dbReference type="EMBL" id="JAFIRA010000025">
    <property type="protein sequence ID" value="MCJ2543324.1"/>
    <property type="molecule type" value="Genomic_DNA"/>
</dbReference>
<comment type="similarity">
    <text evidence="2">In the central section; belongs to the CRISPR-associated helicase Cas3 family.</text>
</comment>
<keyword evidence="3" id="KW-0540">Nuclease</keyword>
<accession>A0ABT0CC02</accession>
<evidence type="ECO:0000256" key="6">
    <source>
        <dbReference type="ARBA" id="ARBA00022801"/>
    </source>
</evidence>
<dbReference type="InterPro" id="IPR041372">
    <property type="entry name" value="Cas3_C"/>
</dbReference>
<protein>
    <submittedName>
        <fullName evidence="11">CRISPR-associated helicase Cas3</fullName>
    </submittedName>
</protein>
<evidence type="ECO:0000256" key="7">
    <source>
        <dbReference type="ARBA" id="ARBA00022806"/>
    </source>
</evidence>
<evidence type="ECO:0000256" key="3">
    <source>
        <dbReference type="ARBA" id="ARBA00022722"/>
    </source>
</evidence>
<dbReference type="Gene3D" id="3.40.50.300">
    <property type="entry name" value="P-loop containing nucleotide triphosphate hydrolases"/>
    <property type="match status" value="2"/>
</dbReference>
<keyword evidence="9" id="KW-0051">Antiviral defense</keyword>
<dbReference type="InterPro" id="IPR027417">
    <property type="entry name" value="P-loop_NTPase"/>
</dbReference>
<evidence type="ECO:0000256" key="1">
    <source>
        <dbReference type="ARBA" id="ARBA00006847"/>
    </source>
</evidence>
<dbReference type="Pfam" id="PF18019">
    <property type="entry name" value="Cas3_HD"/>
    <property type="match status" value="1"/>
</dbReference>
<keyword evidence="7" id="KW-0347">Helicase</keyword>
<dbReference type="SMART" id="SM00490">
    <property type="entry name" value="HELICc"/>
    <property type="match status" value="1"/>
</dbReference>
<evidence type="ECO:0000313" key="12">
    <source>
        <dbReference type="Proteomes" id="UP000830835"/>
    </source>
</evidence>
<dbReference type="NCBIfam" id="TIGR01587">
    <property type="entry name" value="cas3_core"/>
    <property type="match status" value="1"/>
</dbReference>
<evidence type="ECO:0000256" key="5">
    <source>
        <dbReference type="ARBA" id="ARBA00022741"/>
    </source>
</evidence>
<evidence type="ECO:0000256" key="9">
    <source>
        <dbReference type="ARBA" id="ARBA00023118"/>
    </source>
</evidence>
<dbReference type="CDD" id="cd09641">
    <property type="entry name" value="Cas3''_I"/>
    <property type="match status" value="1"/>
</dbReference>
<dbReference type="InterPro" id="IPR001650">
    <property type="entry name" value="Helicase_C-like"/>
</dbReference>
<reference evidence="11" key="1">
    <citation type="submission" date="2021-02" db="EMBL/GenBank/DDBJ databases">
        <title>The CRISPR/cas machinery reduction and long-range gene transfer in the hot spring cyanobacterium Synechococcus.</title>
        <authorList>
            <person name="Dvorak P."/>
            <person name="Jahodarova E."/>
            <person name="Hasler P."/>
            <person name="Poulickova A."/>
        </authorList>
    </citation>
    <scope>NUCLEOTIDE SEQUENCE</scope>
    <source>
        <strain evidence="11">Rupite</strain>
    </source>
</reference>
<keyword evidence="8" id="KW-0067">ATP-binding</keyword>
<sequence>MNQPRFWAKTGKAEFENGQPKYHPVICHLADTAAVAMEIVRSHLSPIARQHLAEGLGLPDGESLVRFCGFMAGSHDLGKVSPAFQFQVSDVGKALVGAGLYDGWASLPSERRRSQNAPHGLVTAATLPDFLVTLGVGRELSKRQAKRLARKLGTIVGGHHGFFPAQPEIDELDSAIAGTDERSVWRQHSLRIFQQLQSFVQLTAEDLPSQCDNAAAMILAGLTTVSDWIASNSDSFPYANDEPFETYQTGLADKAKHALKTQGWQRPTTGHPLPFSKLFDFITKLRPLQSAAVQLTESLIPPCLVMVEASMGEGKTEAALYLADHLQHQTGAGGFYIGLPTQATSNAMFERVRAFLQKRYADEVVNLTLSHGAAALKGDYQETVCRLDQVYDEEGRGVFASEWHTARKRTLLSPYGVGTLDQGLMGVVRSRHQFVRLFGLAGRTIILDEIHAYDLYTSTLLERFLEWAAVLGSPVIALSATLPASTRQRLLTAYATGCNQPVPPLPEAPYPRMTAFANGTAVARSFSASDHVCRQLGIHWIQDDNWPVALSQVLKDSGGCVAVICSTVNRAQAVYQRLQAFFSSEELGLFHGRFLFKDRERIEADCLRLFGKGDEHRPQRFVLVATQVIEQSLDVDFDLMISDLAPIDLLLQRSGRLHRHVRDKRPPGLESPHLWIVDPSFNDQGKADFQESGCIYDRHILLRSWLTLRQRPQVQLPEEMDALIESVYDLDMPIPEDLEPVHAEDWANSLEKYKTEEAEAKQAQANRVKIPPPHGDIQPDQFTYLKKEDDESAIAAATRLGDPSVATIFLQRTAAGLVFPGSQEQVNLNARPDLALIRKLLAHSTRISKREVVQSLSAQENPNNWTSALLRNCRCVEVDDQGMARVGDWRLTLDPLLGVVIEKDVND</sequence>
<dbReference type="InterPro" id="IPR014001">
    <property type="entry name" value="Helicase_ATP-bd"/>
</dbReference>
<evidence type="ECO:0000313" key="11">
    <source>
        <dbReference type="EMBL" id="MCJ2543324.1"/>
    </source>
</evidence>